<evidence type="ECO:0000259" key="6">
    <source>
        <dbReference type="PROSITE" id="PS50240"/>
    </source>
</evidence>
<feature type="domain" description="Peptidase S1" evidence="6">
    <location>
        <begin position="132"/>
        <end position="402"/>
    </location>
</feature>
<protein>
    <recommendedName>
        <fullName evidence="6">Peptidase S1 domain-containing protein</fullName>
    </recommendedName>
</protein>
<dbReference type="EMBL" id="CAKKNE010000002">
    <property type="protein sequence ID" value="CAH0368264.1"/>
    <property type="molecule type" value="Genomic_DNA"/>
</dbReference>
<dbReference type="InterPro" id="IPR009003">
    <property type="entry name" value="Peptidase_S1_PA"/>
</dbReference>
<evidence type="ECO:0000256" key="3">
    <source>
        <dbReference type="ARBA" id="ARBA00023157"/>
    </source>
</evidence>
<evidence type="ECO:0000256" key="2">
    <source>
        <dbReference type="ARBA" id="ARBA00023026"/>
    </source>
</evidence>
<dbReference type="Proteomes" id="UP000789595">
    <property type="component" value="Unassembled WGS sequence"/>
</dbReference>
<keyword evidence="4" id="KW-0325">Glycoprotein</keyword>
<dbReference type="PANTHER" id="PTHR24276">
    <property type="entry name" value="POLYSERASE-RELATED"/>
    <property type="match status" value="1"/>
</dbReference>
<dbReference type="GO" id="GO:0004252">
    <property type="term" value="F:serine-type endopeptidase activity"/>
    <property type="evidence" value="ECO:0007669"/>
    <property type="project" value="InterPro"/>
</dbReference>
<evidence type="ECO:0000256" key="1">
    <source>
        <dbReference type="ARBA" id="ARBA00007664"/>
    </source>
</evidence>
<evidence type="ECO:0000313" key="7">
    <source>
        <dbReference type="EMBL" id="CAH0368264.1"/>
    </source>
</evidence>
<keyword evidence="8" id="KW-1185">Reference proteome</keyword>
<dbReference type="Pfam" id="PF00089">
    <property type="entry name" value="Trypsin"/>
    <property type="match status" value="1"/>
</dbReference>
<dbReference type="SUPFAM" id="SSF50494">
    <property type="entry name" value="Trypsin-like serine proteases"/>
    <property type="match status" value="1"/>
</dbReference>
<reference evidence="7" key="1">
    <citation type="submission" date="2021-11" db="EMBL/GenBank/DDBJ databases">
        <authorList>
            <consortium name="Genoscope - CEA"/>
            <person name="William W."/>
        </authorList>
    </citation>
    <scope>NUCLEOTIDE SEQUENCE</scope>
</reference>
<keyword evidence="2" id="KW-0843">Virulence</keyword>
<dbReference type="SMART" id="SM00020">
    <property type="entry name" value="Tryp_SPc"/>
    <property type="match status" value="1"/>
</dbReference>
<feature type="chain" id="PRO_5035250596" description="Peptidase S1 domain-containing protein" evidence="5">
    <location>
        <begin position="16"/>
        <end position="402"/>
    </location>
</feature>
<proteinExistence type="inferred from homology"/>
<evidence type="ECO:0000256" key="4">
    <source>
        <dbReference type="ARBA" id="ARBA00023180"/>
    </source>
</evidence>
<comment type="caution">
    <text evidence="7">The sequence shown here is derived from an EMBL/GenBank/DDBJ whole genome shotgun (WGS) entry which is preliminary data.</text>
</comment>
<organism evidence="7 8">
    <name type="scientific">Pelagomonas calceolata</name>
    <dbReference type="NCBI Taxonomy" id="35677"/>
    <lineage>
        <taxon>Eukaryota</taxon>
        <taxon>Sar</taxon>
        <taxon>Stramenopiles</taxon>
        <taxon>Ochrophyta</taxon>
        <taxon>Pelagophyceae</taxon>
        <taxon>Pelagomonadales</taxon>
        <taxon>Pelagomonadaceae</taxon>
        <taxon>Pelagomonas</taxon>
    </lineage>
</organism>
<sequence>MPRATLALLVASAHAFVRPTLNALPMTKRPALSPEMAGAIAKAKDAAGYEAIVQETMVKEDCTYEEAVERYNQYLFDPDGYSIIKMNEQIRDAGFNSYEEYFIAEKGQEAWDKRQADLEADKLQKRNTSFVVVGSLLAALTVYQNFFMHRYDTTLSEAHQTGAVALWIDLTGCDVCRHDVPAACSGTLIADDLVLSAQHCVDIPETLNGKLTKVVFGTNIFDKKATSVPVARYLRPSDVPGLKLSDAPLANDLLLVKLARPAPKAWRRVAVGLARQTPEAYSDIMRIYAYGDRIESDEDYTSGLLRSVDLVNTSPRISTDSNFLAKPLRGGGTGVCNGDSGGAALLLDEAKLPAVAGILSSTSLPCAGSTSVLINPAFGPLAEFVRAGSRALGTPVDVRGAV</sequence>
<comment type="similarity">
    <text evidence="1">Belongs to the peptidase S1 family.</text>
</comment>
<dbReference type="OrthoDB" id="10059102at2759"/>
<evidence type="ECO:0000313" key="8">
    <source>
        <dbReference type="Proteomes" id="UP000789595"/>
    </source>
</evidence>
<dbReference type="PROSITE" id="PS50240">
    <property type="entry name" value="TRYPSIN_DOM"/>
    <property type="match status" value="1"/>
</dbReference>
<dbReference type="InterPro" id="IPR001254">
    <property type="entry name" value="Trypsin_dom"/>
</dbReference>
<evidence type="ECO:0000256" key="5">
    <source>
        <dbReference type="SAM" id="SignalP"/>
    </source>
</evidence>
<dbReference type="GO" id="GO:0006508">
    <property type="term" value="P:proteolysis"/>
    <property type="evidence" value="ECO:0007669"/>
    <property type="project" value="InterPro"/>
</dbReference>
<dbReference type="PRINTS" id="PR00722">
    <property type="entry name" value="CHYMOTRYPSIN"/>
</dbReference>
<dbReference type="InterPro" id="IPR050430">
    <property type="entry name" value="Peptidase_S1"/>
</dbReference>
<gene>
    <name evidence="7" type="ORF">PECAL_2P13230</name>
</gene>
<name>A0A8J2SHY0_9STRA</name>
<dbReference type="PANTHER" id="PTHR24276:SF98">
    <property type="entry name" value="FI18310P1-RELATED"/>
    <property type="match status" value="1"/>
</dbReference>
<dbReference type="Gene3D" id="2.40.10.10">
    <property type="entry name" value="Trypsin-like serine proteases"/>
    <property type="match status" value="1"/>
</dbReference>
<keyword evidence="3" id="KW-1015">Disulfide bond</keyword>
<dbReference type="InterPro" id="IPR043504">
    <property type="entry name" value="Peptidase_S1_PA_chymotrypsin"/>
</dbReference>
<keyword evidence="5" id="KW-0732">Signal</keyword>
<dbReference type="AlphaFoldDB" id="A0A8J2SHY0"/>
<feature type="signal peptide" evidence="5">
    <location>
        <begin position="1"/>
        <end position="15"/>
    </location>
</feature>
<dbReference type="InterPro" id="IPR001314">
    <property type="entry name" value="Peptidase_S1A"/>
</dbReference>
<accession>A0A8J2SHY0</accession>